<dbReference type="OrthoDB" id="9798761at2"/>
<dbReference type="RefSeq" id="WP_073039368.1">
    <property type="nucleotide sequence ID" value="NZ_FQUO01000001.1"/>
</dbReference>
<dbReference type="Pfam" id="PF03235">
    <property type="entry name" value="GmrSD_N"/>
    <property type="match status" value="1"/>
</dbReference>
<evidence type="ECO:0000259" key="1">
    <source>
        <dbReference type="Pfam" id="PF03235"/>
    </source>
</evidence>
<evidence type="ECO:0000313" key="3">
    <source>
        <dbReference type="EMBL" id="SHE41734.1"/>
    </source>
</evidence>
<evidence type="ECO:0000313" key="4">
    <source>
        <dbReference type="Proteomes" id="UP000184368"/>
    </source>
</evidence>
<dbReference type="Pfam" id="PF07510">
    <property type="entry name" value="GmrSD_C"/>
    <property type="match status" value="1"/>
</dbReference>
<dbReference type="EMBL" id="FQUO01000001">
    <property type="protein sequence ID" value="SHE41734.1"/>
    <property type="molecule type" value="Genomic_DNA"/>
</dbReference>
<proteinExistence type="predicted"/>
<dbReference type="PANTHER" id="PTHR35149:SF2">
    <property type="entry name" value="DUF262 DOMAIN-CONTAINING PROTEIN"/>
    <property type="match status" value="1"/>
</dbReference>
<dbReference type="PANTHER" id="PTHR35149">
    <property type="entry name" value="SLL5132 PROTEIN"/>
    <property type="match status" value="1"/>
</dbReference>
<gene>
    <name evidence="3" type="ORF">SAMN05444008_101372</name>
</gene>
<protein>
    <recommendedName>
        <fullName evidence="5">DUF262 domain-containing protein</fullName>
    </recommendedName>
</protein>
<dbReference type="InterPro" id="IPR004919">
    <property type="entry name" value="GmrSD_N"/>
</dbReference>
<feature type="domain" description="GmrSD restriction endonucleases N-terminal" evidence="1">
    <location>
        <begin position="21"/>
        <end position="218"/>
    </location>
</feature>
<evidence type="ECO:0000259" key="2">
    <source>
        <dbReference type="Pfam" id="PF07510"/>
    </source>
</evidence>
<keyword evidence="4" id="KW-1185">Reference proteome</keyword>
<dbReference type="STRING" id="1302690.BUE76_01420"/>
<dbReference type="InterPro" id="IPR011089">
    <property type="entry name" value="GmrSD_C"/>
</dbReference>
<name>A0A1M4TBL2_9BACT</name>
<evidence type="ECO:0008006" key="5">
    <source>
        <dbReference type="Google" id="ProtNLM"/>
    </source>
</evidence>
<organism evidence="3 4">
    <name type="scientific">Cnuella takakiae</name>
    <dbReference type="NCBI Taxonomy" id="1302690"/>
    <lineage>
        <taxon>Bacteria</taxon>
        <taxon>Pseudomonadati</taxon>
        <taxon>Bacteroidota</taxon>
        <taxon>Chitinophagia</taxon>
        <taxon>Chitinophagales</taxon>
        <taxon>Chitinophagaceae</taxon>
        <taxon>Cnuella</taxon>
    </lineage>
</organism>
<reference evidence="3 4" key="1">
    <citation type="submission" date="2016-11" db="EMBL/GenBank/DDBJ databases">
        <authorList>
            <person name="Jaros S."/>
            <person name="Januszkiewicz K."/>
            <person name="Wedrychowicz H."/>
        </authorList>
    </citation>
    <scope>NUCLEOTIDE SEQUENCE [LARGE SCALE GENOMIC DNA]</scope>
    <source>
        <strain evidence="3 4">DSM 26897</strain>
    </source>
</reference>
<dbReference type="Proteomes" id="UP000184368">
    <property type="component" value="Unassembled WGS sequence"/>
</dbReference>
<accession>A0A1M4TBL2</accession>
<feature type="domain" description="GmrSD restriction endonucleases C-terminal" evidence="2">
    <location>
        <begin position="502"/>
        <end position="631"/>
    </location>
</feature>
<dbReference type="AlphaFoldDB" id="A0A1M4TBL2"/>
<sequence>MADTLMFGTEMANLSALEGLNFKIPSYQRPYVWGQEEISKLLSDFYKSFKTASTEPYFVGTILTKRNGQELDLIDGQQRFTTLWMIAYVFKKMGINSKLSFFLEDVKKQLRLGFEIRTEVARYLGQLLGHDQGGLAISSHEIEQLPYLSNVAEGLATIENLIQQMDRTDLPAFGSYIYQKICFVKNETPEHTNLNKLFSTINSSGVQLEQSDIVKASLLKIIGQEKVLYSKIWEACQNMNNFFERNARSVFPESNWAAINLSKYKVFDPAVFWYKAGTEVATNDDQFSLDNILNNNTKVYQPTKTGAEVQTSEEIYCRSIMSFSQLLLHTYRLHLHLEGKSDFSGTFHANRLIEVFSAMANRNDPAEIKRFFYRLWDVRFVFDKYVIKWISDLDQKSEHLELVNINRNTESYYTRTNYVSAASLMLQSVLYFTGDYLRQFWLTPFLGFLLSKKEDNLEANGPEVLSALERIDNQLSLCKNLPDKDASFLLLTADLEADFDFQTYLNESKGTSFQHYWFQKLEYVLWKRWANPNDGKFQSYRITSRNSVEHIYPQQPNTPSKIEDNLLHSFGNLVLLNVSQNSEYSNKEVNVKQQEFKNKLLTYDTLKSYYIFKGKTWLAADIESHQDEMIKYLVTHYQN</sequence>